<evidence type="ECO:0000259" key="6">
    <source>
        <dbReference type="PROSITE" id="PS51456"/>
    </source>
</evidence>
<dbReference type="GO" id="GO:0005524">
    <property type="term" value="F:ATP binding"/>
    <property type="evidence" value="ECO:0007669"/>
    <property type="project" value="UniProtKB-UniRule"/>
</dbReference>
<keyword evidence="8" id="KW-1185">Reference proteome</keyword>
<dbReference type="GO" id="GO:0003774">
    <property type="term" value="F:cytoskeletal motor activity"/>
    <property type="evidence" value="ECO:0007669"/>
    <property type="project" value="UniProtKB-UniRule"/>
</dbReference>
<evidence type="ECO:0000313" key="7">
    <source>
        <dbReference type="EMBL" id="KAJ7347656.1"/>
    </source>
</evidence>
<dbReference type="Gene3D" id="3.40.850.10">
    <property type="entry name" value="Kinesin motor domain"/>
    <property type="match status" value="1"/>
</dbReference>
<evidence type="ECO:0000256" key="1">
    <source>
        <dbReference type="ARBA" id="ARBA00022741"/>
    </source>
</evidence>
<dbReference type="GO" id="GO:0016459">
    <property type="term" value="C:myosin complex"/>
    <property type="evidence" value="ECO:0007669"/>
    <property type="project" value="UniProtKB-KW"/>
</dbReference>
<reference evidence="7" key="1">
    <citation type="submission" date="2023-01" db="EMBL/GenBank/DDBJ databases">
        <title>Genome assembly of the deep-sea coral Lophelia pertusa.</title>
        <authorList>
            <person name="Herrera S."/>
            <person name="Cordes E."/>
        </authorList>
    </citation>
    <scope>NUCLEOTIDE SEQUENCE</scope>
    <source>
        <strain evidence="7">USNM1676648</strain>
        <tissue evidence="7">Polyp</tissue>
    </source>
</reference>
<dbReference type="InterPro" id="IPR001609">
    <property type="entry name" value="Myosin_head_motor_dom-like"/>
</dbReference>
<feature type="domain" description="Myosin motor" evidence="6">
    <location>
        <begin position="1"/>
        <end position="83"/>
    </location>
</feature>
<name>A0A9W9YIL1_9CNID</name>
<keyword evidence="3 5" id="KW-0518">Myosin</keyword>
<keyword evidence="1 5" id="KW-0547">Nucleotide-binding</keyword>
<dbReference type="InterPro" id="IPR051724">
    <property type="entry name" value="Actin_motor_Myosin"/>
</dbReference>
<feature type="non-terminal residue" evidence="7">
    <location>
        <position position="1"/>
    </location>
</feature>
<dbReference type="GO" id="GO:0003779">
    <property type="term" value="F:actin binding"/>
    <property type="evidence" value="ECO:0007669"/>
    <property type="project" value="UniProtKB-KW"/>
</dbReference>
<sequence>MWFEGLYESSVMATYRQKHIGELPPHVFAIANECYYAMWKKGESQCVLISGESGAGKTESTKFILKYLADVSRGTGELENTPT</sequence>
<dbReference type="Pfam" id="PF00063">
    <property type="entry name" value="Myosin_head"/>
    <property type="match status" value="1"/>
</dbReference>
<protein>
    <submittedName>
        <fullName evidence="7">Unconventional myosin-X</fullName>
    </submittedName>
</protein>
<feature type="binding site" evidence="5">
    <location>
        <begin position="51"/>
        <end position="58"/>
    </location>
    <ligand>
        <name>ATP</name>
        <dbReference type="ChEBI" id="CHEBI:30616"/>
    </ligand>
</feature>
<evidence type="ECO:0000256" key="3">
    <source>
        <dbReference type="ARBA" id="ARBA00023123"/>
    </source>
</evidence>
<organism evidence="7 8">
    <name type="scientific">Desmophyllum pertusum</name>
    <dbReference type="NCBI Taxonomy" id="174260"/>
    <lineage>
        <taxon>Eukaryota</taxon>
        <taxon>Metazoa</taxon>
        <taxon>Cnidaria</taxon>
        <taxon>Anthozoa</taxon>
        <taxon>Hexacorallia</taxon>
        <taxon>Scleractinia</taxon>
        <taxon>Caryophylliina</taxon>
        <taxon>Caryophylliidae</taxon>
        <taxon>Desmophyllum</taxon>
    </lineage>
</organism>
<comment type="caution">
    <text evidence="7">The sequence shown here is derived from an EMBL/GenBank/DDBJ whole genome shotgun (WGS) entry which is preliminary data.</text>
</comment>
<dbReference type="InterPro" id="IPR036961">
    <property type="entry name" value="Kinesin_motor_dom_sf"/>
</dbReference>
<keyword evidence="5" id="KW-0009">Actin-binding</keyword>
<evidence type="ECO:0000313" key="8">
    <source>
        <dbReference type="Proteomes" id="UP001163046"/>
    </source>
</evidence>
<keyword evidence="4 5" id="KW-0505">Motor protein</keyword>
<accession>A0A9W9YIL1</accession>
<dbReference type="OrthoDB" id="10055605at2759"/>
<gene>
    <name evidence="7" type="primary">MYO10_2</name>
    <name evidence="7" type="ORF">OS493_039718</name>
</gene>
<comment type="caution">
    <text evidence="5">Lacks conserved residue(s) required for the propagation of feature annotation.</text>
</comment>
<dbReference type="InterPro" id="IPR027417">
    <property type="entry name" value="P-loop_NTPase"/>
</dbReference>
<keyword evidence="2 5" id="KW-0067">ATP-binding</keyword>
<dbReference type="PANTHER" id="PTHR46049:SF3">
    <property type="entry name" value="MYOSIN VIIA"/>
    <property type="match status" value="1"/>
</dbReference>
<dbReference type="PANTHER" id="PTHR46049">
    <property type="entry name" value="AGAP003327-PA"/>
    <property type="match status" value="1"/>
</dbReference>
<dbReference type="Proteomes" id="UP001163046">
    <property type="component" value="Unassembled WGS sequence"/>
</dbReference>
<dbReference type="PROSITE" id="PS51456">
    <property type="entry name" value="MYOSIN_MOTOR"/>
    <property type="match status" value="1"/>
</dbReference>
<comment type="similarity">
    <text evidence="5">Belongs to the TRAFAC class myosin-kinesin ATPase superfamily. Myosin family.</text>
</comment>
<evidence type="ECO:0000256" key="4">
    <source>
        <dbReference type="ARBA" id="ARBA00023175"/>
    </source>
</evidence>
<dbReference type="SUPFAM" id="SSF52540">
    <property type="entry name" value="P-loop containing nucleoside triphosphate hydrolases"/>
    <property type="match status" value="1"/>
</dbReference>
<evidence type="ECO:0000256" key="2">
    <source>
        <dbReference type="ARBA" id="ARBA00022840"/>
    </source>
</evidence>
<proteinExistence type="inferred from homology"/>
<dbReference type="AlphaFoldDB" id="A0A9W9YIL1"/>
<evidence type="ECO:0000256" key="5">
    <source>
        <dbReference type="PROSITE-ProRule" id="PRU00782"/>
    </source>
</evidence>
<dbReference type="EMBL" id="MU827534">
    <property type="protein sequence ID" value="KAJ7347656.1"/>
    <property type="molecule type" value="Genomic_DNA"/>
</dbReference>